<evidence type="ECO:0000313" key="1">
    <source>
        <dbReference type="EMBL" id="SFP44391.1"/>
    </source>
</evidence>
<accession>A0A1I5QEB4</accession>
<protein>
    <submittedName>
        <fullName evidence="1">Uncharacterized protein</fullName>
    </submittedName>
</protein>
<dbReference type="Proteomes" id="UP000198784">
    <property type="component" value="Unassembled WGS sequence"/>
</dbReference>
<dbReference type="RefSeq" id="WP_090500380.1">
    <property type="nucleotide sequence ID" value="NZ_FOWX01000010.1"/>
</dbReference>
<dbReference type="EMBL" id="FOWX01000010">
    <property type="protein sequence ID" value="SFP44391.1"/>
    <property type="molecule type" value="Genomic_DNA"/>
</dbReference>
<reference evidence="2" key="1">
    <citation type="submission" date="2016-10" db="EMBL/GenBank/DDBJ databases">
        <authorList>
            <person name="Varghese N."/>
            <person name="Submissions S."/>
        </authorList>
    </citation>
    <scope>NUCLEOTIDE SEQUENCE [LARGE SCALE GENOMIC DNA]</scope>
    <source>
        <strain evidence="2">DSM 17834</strain>
    </source>
</reference>
<gene>
    <name evidence="1" type="ORF">SAMN05216190_110128</name>
</gene>
<name>A0A1I5QEB4_9PSED</name>
<proteinExistence type="predicted"/>
<organism evidence="1 2">
    <name type="scientific">Pseudomonas borbori</name>
    <dbReference type="NCBI Taxonomy" id="289003"/>
    <lineage>
        <taxon>Bacteria</taxon>
        <taxon>Pseudomonadati</taxon>
        <taxon>Pseudomonadota</taxon>
        <taxon>Gammaproteobacteria</taxon>
        <taxon>Pseudomonadales</taxon>
        <taxon>Pseudomonadaceae</taxon>
        <taxon>Pseudomonas</taxon>
    </lineage>
</organism>
<dbReference type="AlphaFoldDB" id="A0A1I5QEB4"/>
<dbReference type="OrthoDB" id="6883541at2"/>
<keyword evidence="2" id="KW-1185">Reference proteome</keyword>
<evidence type="ECO:0000313" key="2">
    <source>
        <dbReference type="Proteomes" id="UP000198784"/>
    </source>
</evidence>
<sequence length="129" mass="13814">MRIPILLASLYLSLGLSQAESRETGESELRPTAEHMAQLVIGRDRKVPNACAVELFVENQPAAQLPGGESVSLEVPAGTLNLRARLKSAGSCDAAGLASGQSILLKPGETRRYQIMLDNHALFLAPQLH</sequence>